<dbReference type="OrthoDB" id="8001792at2"/>
<gene>
    <name evidence="2" type="ORF">FF100_08130</name>
</gene>
<dbReference type="Gene3D" id="1.10.10.1550">
    <property type="entry name" value="ROS/MUCR transcriptional regulator protein"/>
    <property type="match status" value="1"/>
</dbReference>
<dbReference type="EMBL" id="VDDA01000003">
    <property type="protein sequence ID" value="TNC14145.1"/>
    <property type="molecule type" value="Genomic_DNA"/>
</dbReference>
<protein>
    <submittedName>
        <fullName evidence="2">MucR family transcriptional regulator</fullName>
    </submittedName>
</protein>
<evidence type="ECO:0000313" key="3">
    <source>
        <dbReference type="Proteomes" id="UP000305267"/>
    </source>
</evidence>
<dbReference type="Proteomes" id="UP000305267">
    <property type="component" value="Unassembled WGS sequence"/>
</dbReference>
<dbReference type="GO" id="GO:0008270">
    <property type="term" value="F:zinc ion binding"/>
    <property type="evidence" value="ECO:0007669"/>
    <property type="project" value="InterPro"/>
</dbReference>
<dbReference type="Pfam" id="PF05443">
    <property type="entry name" value="ROS_MUCR"/>
    <property type="match status" value="1"/>
</dbReference>
<dbReference type="GO" id="GO:0006355">
    <property type="term" value="P:regulation of DNA-templated transcription"/>
    <property type="evidence" value="ECO:0007669"/>
    <property type="project" value="InterPro"/>
</dbReference>
<keyword evidence="3" id="KW-1185">Reference proteome</keyword>
<dbReference type="InterPro" id="IPR008807">
    <property type="entry name" value="ROS_MUCR"/>
</dbReference>
<dbReference type="InterPro" id="IPR041920">
    <property type="entry name" value="ROS/MUCR_sf"/>
</dbReference>
<accession>A0A5C4LKC6</accession>
<evidence type="ECO:0000313" key="2">
    <source>
        <dbReference type="EMBL" id="TNC14145.1"/>
    </source>
</evidence>
<dbReference type="AlphaFoldDB" id="A0A5C4LKC6"/>
<proteinExistence type="inferred from homology"/>
<reference evidence="2 3" key="1">
    <citation type="submission" date="2019-06" db="EMBL/GenBank/DDBJ databases">
        <title>Genome of Methylobacterium sp. 17Sr1-39.</title>
        <authorList>
            <person name="Seo T."/>
        </authorList>
    </citation>
    <scope>NUCLEOTIDE SEQUENCE [LARGE SCALE GENOMIC DNA]</scope>
    <source>
        <strain evidence="2 3">17Sr1-39</strain>
    </source>
</reference>
<dbReference type="RefSeq" id="WP_139035059.1">
    <property type="nucleotide sequence ID" value="NZ_VDDA01000003.1"/>
</dbReference>
<comment type="caution">
    <text evidence="2">The sequence shown here is derived from an EMBL/GenBank/DDBJ whole genome shotgun (WGS) entry which is preliminary data.</text>
</comment>
<comment type="similarity">
    <text evidence="1">Belongs to the ros/MucR family.</text>
</comment>
<name>A0A5C4LKC6_9HYPH</name>
<dbReference type="GO" id="GO:0003677">
    <property type="term" value="F:DNA binding"/>
    <property type="evidence" value="ECO:0007669"/>
    <property type="project" value="InterPro"/>
</dbReference>
<evidence type="ECO:0000256" key="1">
    <source>
        <dbReference type="ARBA" id="ARBA00007031"/>
    </source>
</evidence>
<organism evidence="2 3">
    <name type="scientific">Methylobacterium terricola</name>
    <dbReference type="NCBI Taxonomy" id="2583531"/>
    <lineage>
        <taxon>Bacteria</taxon>
        <taxon>Pseudomonadati</taxon>
        <taxon>Pseudomonadota</taxon>
        <taxon>Alphaproteobacteria</taxon>
        <taxon>Hyphomicrobiales</taxon>
        <taxon>Methylobacteriaceae</taxon>
        <taxon>Methylobacterium</taxon>
    </lineage>
</organism>
<sequence length="130" mass="14347">MTRHSDILKMTSVIASAYVSRNHVSLTEVPGVIARIHAALIAVAARRARGPVQCQPSEAQIAASVKRNRIISFIDGKPYKSLKWQLAAHGLTPDQYRARFGLPQTYPMVAPTYDRSLARDEDGPARRPTP</sequence>